<dbReference type="EMBL" id="AP019774">
    <property type="protein sequence ID" value="BCD70653.1"/>
    <property type="molecule type" value="Genomic_DNA"/>
</dbReference>
<dbReference type="GeneID" id="56929097"/>
<sequence>MLLTLSNATSNQENQKNQTIQDVTNSINGIIKGLQALETASSWPFNGVWTQSQYNQAINAGINATGVTTSCMTDSTCKNSKQTLDQIAKDLSDAQYRNLSPCLYHVKNCPLSTQTPEEKLTDLTQTMEWFSWMAALVSNNSTERTELINDYKTFLSLLSQQTYKNFQQLFPTTSQAMQPAPTFTTPNTLSFNYQNFANAIKAVDTTRTSLVPMMTSFNRFNKPYANRSYNGSLLLGYQSFFSKHFGYSIQGSVGYGYIGSPLFKMQYFGVNALRNLQDVSINLGADLYWDFNAPKNNTAAFYGLFVGLSGGSMNYDLSAQSDIWRASYDFDLDLGLRFQFGANIFKVGVDIPLLKHNINWQIEMAGHAPINFEMQQGVQSSGFFIQYDRIILWRASSFWATIHRHLKKRHRIEHIYDPYRF</sequence>
<dbReference type="EMBL" id="AP023036">
    <property type="protein sequence ID" value="BCD46317.1"/>
    <property type="molecule type" value="Genomic_DNA"/>
</dbReference>
<proteinExistence type="predicted"/>
<evidence type="ECO:0000313" key="7">
    <source>
        <dbReference type="Proteomes" id="UP000317935"/>
    </source>
</evidence>
<dbReference type="AlphaFoldDB" id="A0A1M4NIC5"/>
<dbReference type="Proteomes" id="UP000317935">
    <property type="component" value="Chromosome"/>
</dbReference>
<name>A0A1M4NIC5_9HELI</name>
<reference evidence="2 7" key="2">
    <citation type="submission" date="2019-06" db="EMBL/GenBank/DDBJ databases">
        <title>Complete genome sequence of Helicobacter suis SNTW101c.</title>
        <authorList>
            <person name="Rimbara E."/>
            <person name="Suzuki M."/>
            <person name="Matsui H."/>
            <person name="Nakamura M."/>
            <person name="Mori S."/>
            <person name="Shibayama K."/>
        </authorList>
    </citation>
    <scope>NUCLEOTIDE SEQUENCE [LARGE SCALE GENOMIC DNA]</scope>
    <source>
        <strain evidence="2 7">SNTW101c</strain>
    </source>
</reference>
<reference evidence="1 8" key="3">
    <citation type="submission" date="2020-04" db="EMBL/GenBank/DDBJ databases">
        <title>Genomic analysis of gastric non-Helicobacter pylori Helicobacters isolated in Japan.</title>
        <authorList>
            <person name="Suzuki M."/>
            <person name="Rimbara E."/>
        </authorList>
    </citation>
    <scope>NUCLEOTIDE SEQUENCE [LARGE SCALE GENOMIC DNA]</scope>
    <source>
        <strain evidence="1 8">NHP19-0020</strain>
    </source>
</reference>
<dbReference type="RefSeq" id="WP_034376910.1">
    <property type="nucleotide sequence ID" value="NZ_AP019774.1"/>
</dbReference>
<evidence type="ECO:0000313" key="1">
    <source>
        <dbReference type="EMBL" id="BCD46317.1"/>
    </source>
</evidence>
<gene>
    <name evidence="5" type="primary">omp127</name>
    <name evidence="4" type="synonym">omp153</name>
    <name evidence="3" type="synonym">omp1592</name>
    <name evidence="6" type="synonym">omp197</name>
    <name evidence="1" type="ORF">NHP190020_13560</name>
    <name evidence="2" type="ORF">SNTW_12980</name>
</gene>
<evidence type="ECO:0000313" key="4">
    <source>
        <dbReference type="EMBL" id="SFZ72417.1"/>
    </source>
</evidence>
<dbReference type="EMBL" id="LT633552">
    <property type="protein sequence ID" value="SFZ72300.1"/>
    <property type="molecule type" value="Genomic_DNA"/>
</dbReference>
<dbReference type="OrthoDB" id="5324436at2"/>
<dbReference type="EMBL" id="LT633711">
    <property type="protein sequence ID" value="SFZ72646.1"/>
    <property type="molecule type" value="Genomic_DNA"/>
</dbReference>
<reference evidence="5" key="1">
    <citation type="submission" date="2016-10" db="EMBL/GenBank/DDBJ databases">
        <title>Proteomic and phylogenetic analysis of the outer membrane protein repertoire of gastric Helicobacter species.</title>
        <authorList>
            <person name="Joosten M."/>
        </authorList>
    </citation>
    <scope>NUCLEOTIDE SEQUENCE</scope>
    <source>
        <strain evidence="3">HS2</strain>
        <strain evidence="4">HS4</strain>
        <strain evidence="5">HS7</strain>
        <strain evidence="6">HS9</strain>
    </source>
</reference>
<evidence type="ECO:0000313" key="8">
    <source>
        <dbReference type="Proteomes" id="UP000509742"/>
    </source>
</evidence>
<protein>
    <submittedName>
        <fullName evidence="5">OMP127</fullName>
    </submittedName>
    <submittedName>
        <fullName evidence="4">OMP153</fullName>
    </submittedName>
    <submittedName>
        <fullName evidence="3">OMP1592</fullName>
    </submittedName>
    <submittedName>
        <fullName evidence="6">OMP197</fullName>
    </submittedName>
</protein>
<evidence type="ECO:0000313" key="5">
    <source>
        <dbReference type="EMBL" id="SFZ72524.1"/>
    </source>
</evidence>
<organism evidence="5">
    <name type="scientific">Helicobacter suis</name>
    <dbReference type="NCBI Taxonomy" id="104628"/>
    <lineage>
        <taxon>Bacteria</taxon>
        <taxon>Pseudomonadati</taxon>
        <taxon>Campylobacterota</taxon>
        <taxon>Epsilonproteobacteria</taxon>
        <taxon>Campylobacterales</taxon>
        <taxon>Helicobacteraceae</taxon>
        <taxon>Helicobacter</taxon>
    </lineage>
</organism>
<accession>A0A1M4NIC5</accession>
<dbReference type="EMBL" id="LT633606">
    <property type="protein sequence ID" value="SFZ72417.1"/>
    <property type="molecule type" value="Genomic_DNA"/>
</dbReference>
<keyword evidence="8" id="KW-1185">Reference proteome</keyword>
<evidence type="ECO:0000313" key="2">
    <source>
        <dbReference type="EMBL" id="BCD70653.1"/>
    </source>
</evidence>
<dbReference type="EMBL" id="LT633655">
    <property type="protein sequence ID" value="SFZ72524.1"/>
    <property type="molecule type" value="Genomic_DNA"/>
</dbReference>
<evidence type="ECO:0000313" key="6">
    <source>
        <dbReference type="EMBL" id="SFZ72646.1"/>
    </source>
</evidence>
<evidence type="ECO:0000313" key="3">
    <source>
        <dbReference type="EMBL" id="SFZ72300.1"/>
    </source>
</evidence>
<dbReference type="Proteomes" id="UP000509742">
    <property type="component" value="Chromosome"/>
</dbReference>